<protein>
    <submittedName>
        <fullName evidence="1">Predicted Fe-S protein</fullName>
    </submittedName>
</protein>
<dbReference type="Proteomes" id="UP000254640">
    <property type="component" value="Unassembled WGS sequence"/>
</dbReference>
<keyword evidence="2" id="KW-1185">Reference proteome</keyword>
<dbReference type="EMBL" id="UGSO01000001">
    <property type="protein sequence ID" value="SUB17048.1"/>
    <property type="molecule type" value="Genomic_DNA"/>
</dbReference>
<reference evidence="1 2" key="1">
    <citation type="submission" date="2018-06" db="EMBL/GenBank/DDBJ databases">
        <authorList>
            <consortium name="Pathogen Informatics"/>
            <person name="Doyle S."/>
        </authorList>
    </citation>
    <scope>NUCLEOTIDE SEQUENCE [LARGE SCALE GENOMIC DNA]</scope>
    <source>
        <strain evidence="1 2">NCTC9381</strain>
    </source>
</reference>
<proteinExistence type="predicted"/>
<sequence length="48" mass="5539">MAEQLEFFPVPSPCRGICQTDARGYCLGCLRSRDERFNWLRFSDAPKA</sequence>
<gene>
    <name evidence="1" type="ORF">NCTC9381_02964</name>
</gene>
<dbReference type="Pfam" id="PF06945">
    <property type="entry name" value="DUF1289"/>
    <property type="match status" value="1"/>
</dbReference>
<dbReference type="InterPro" id="IPR010710">
    <property type="entry name" value="DUF1289"/>
</dbReference>
<evidence type="ECO:0000313" key="1">
    <source>
        <dbReference type="EMBL" id="SUB17048.1"/>
    </source>
</evidence>
<dbReference type="STRING" id="549.BEE12_15560"/>
<evidence type="ECO:0000313" key="2">
    <source>
        <dbReference type="Proteomes" id="UP000254640"/>
    </source>
</evidence>
<dbReference type="AlphaFoldDB" id="A0A379AHL5"/>
<name>A0A379AHL5_ENTAG</name>
<dbReference type="PANTHER" id="PTHR35175">
    <property type="entry name" value="DUF1289 DOMAIN-CONTAINING PROTEIN"/>
    <property type="match status" value="1"/>
</dbReference>
<dbReference type="PANTHER" id="PTHR35175:SF1">
    <property type="entry name" value="OXIDOREDUCTASE"/>
    <property type="match status" value="1"/>
</dbReference>
<accession>A0A379AHL5</accession>
<organism evidence="1 2">
    <name type="scientific">Enterobacter agglomerans</name>
    <name type="common">Erwinia herbicola</name>
    <name type="synonym">Pantoea agglomerans</name>
    <dbReference type="NCBI Taxonomy" id="549"/>
    <lineage>
        <taxon>Bacteria</taxon>
        <taxon>Pseudomonadati</taxon>
        <taxon>Pseudomonadota</taxon>
        <taxon>Gammaproteobacteria</taxon>
        <taxon>Enterobacterales</taxon>
        <taxon>Erwiniaceae</taxon>
        <taxon>Pantoea</taxon>
        <taxon>Pantoea agglomerans group</taxon>
    </lineage>
</organism>